<dbReference type="AlphaFoldDB" id="A0A1B1A310"/>
<dbReference type="SUPFAM" id="SSF52540">
    <property type="entry name" value="P-loop containing nucleoside triphosphate hydrolases"/>
    <property type="match status" value="1"/>
</dbReference>
<dbReference type="OrthoDB" id="9802264at2"/>
<keyword evidence="1" id="KW-0813">Transport</keyword>
<evidence type="ECO:0000256" key="3">
    <source>
        <dbReference type="ARBA" id="ARBA00022840"/>
    </source>
</evidence>
<dbReference type="EMBL" id="CP015230">
    <property type="protein sequence ID" value="ANP40941.1"/>
    <property type="molecule type" value="Genomic_DNA"/>
</dbReference>
<dbReference type="PROSITE" id="PS50893">
    <property type="entry name" value="ABC_TRANSPORTER_2"/>
    <property type="match status" value="1"/>
</dbReference>
<dbReference type="GO" id="GO:0015697">
    <property type="term" value="P:quaternary ammonium group transport"/>
    <property type="evidence" value="ECO:0007669"/>
    <property type="project" value="UniProtKB-ARBA"/>
</dbReference>
<feature type="domain" description="ABC transporter" evidence="4">
    <location>
        <begin position="4"/>
        <end position="240"/>
    </location>
</feature>
<dbReference type="GO" id="GO:0005524">
    <property type="term" value="F:ATP binding"/>
    <property type="evidence" value="ECO:0007669"/>
    <property type="project" value="UniProtKB-KW"/>
</dbReference>
<dbReference type="GO" id="GO:0016887">
    <property type="term" value="F:ATP hydrolysis activity"/>
    <property type="evidence" value="ECO:0007669"/>
    <property type="project" value="InterPro"/>
</dbReference>
<organism evidence="5 6">
    <name type="scientific">Tritonibacter mobilis F1926</name>
    <dbReference type="NCBI Taxonomy" id="1265309"/>
    <lineage>
        <taxon>Bacteria</taxon>
        <taxon>Pseudomonadati</taxon>
        <taxon>Pseudomonadota</taxon>
        <taxon>Alphaproteobacteria</taxon>
        <taxon>Rhodobacterales</taxon>
        <taxon>Paracoccaceae</taxon>
        <taxon>Tritonibacter</taxon>
    </lineage>
</organism>
<dbReference type="STRING" id="1265309.K529_009230"/>
<protein>
    <submittedName>
        <fullName evidence="5">Fe3+/spermidine/putrescine ABC transporter ATP-binding protein</fullName>
    </submittedName>
</protein>
<dbReference type="Gene3D" id="3.40.50.300">
    <property type="entry name" value="P-loop containing nucleotide triphosphate hydrolases"/>
    <property type="match status" value="1"/>
</dbReference>
<keyword evidence="3 5" id="KW-0067">ATP-binding</keyword>
<evidence type="ECO:0000259" key="4">
    <source>
        <dbReference type="PROSITE" id="PS50893"/>
    </source>
</evidence>
<dbReference type="PROSITE" id="PS00211">
    <property type="entry name" value="ABC_TRANSPORTER_1"/>
    <property type="match status" value="1"/>
</dbReference>
<dbReference type="FunFam" id="3.40.50.300:FF:000425">
    <property type="entry name" value="Probable ABC transporter, ATP-binding subunit"/>
    <property type="match status" value="1"/>
</dbReference>
<accession>A0A1B1A310</accession>
<dbReference type="InterPro" id="IPR027417">
    <property type="entry name" value="P-loop_NTPase"/>
</dbReference>
<dbReference type="PANTHER" id="PTHR42781">
    <property type="entry name" value="SPERMIDINE/PUTRESCINE IMPORT ATP-BINDING PROTEIN POTA"/>
    <property type="match status" value="1"/>
</dbReference>
<dbReference type="Pfam" id="PF00005">
    <property type="entry name" value="ABC_tran"/>
    <property type="match status" value="1"/>
</dbReference>
<dbReference type="KEGG" id="rmb:K529_009230"/>
<gene>
    <name evidence="5" type="ORF">K529_009230</name>
</gene>
<dbReference type="InterPro" id="IPR003439">
    <property type="entry name" value="ABC_transporter-like_ATP-bd"/>
</dbReference>
<name>A0A1B1A310_9RHOB</name>
<dbReference type="InterPro" id="IPR050093">
    <property type="entry name" value="ABC_SmlMolc_Importer"/>
</dbReference>
<evidence type="ECO:0000256" key="2">
    <source>
        <dbReference type="ARBA" id="ARBA00022741"/>
    </source>
</evidence>
<dbReference type="Proteomes" id="UP000013243">
    <property type="component" value="Chromosome"/>
</dbReference>
<dbReference type="GeneID" id="28250012"/>
<dbReference type="InterPro" id="IPR017871">
    <property type="entry name" value="ABC_transporter-like_CS"/>
</dbReference>
<evidence type="ECO:0000313" key="5">
    <source>
        <dbReference type="EMBL" id="ANP40941.1"/>
    </source>
</evidence>
<dbReference type="PANTHER" id="PTHR42781:SF4">
    <property type="entry name" value="SPERMIDINE_PUTRESCINE IMPORT ATP-BINDING PROTEIN POTA"/>
    <property type="match status" value="1"/>
</dbReference>
<keyword evidence="2" id="KW-0547">Nucleotide-binding</keyword>
<evidence type="ECO:0000313" key="6">
    <source>
        <dbReference type="Proteomes" id="UP000013243"/>
    </source>
</evidence>
<reference evidence="5 6" key="1">
    <citation type="journal article" date="2016" name="ISME J.">
        <title>Global occurrence and heterogeneity of the Roseobacter-clade species Ruegeria mobilis.</title>
        <authorList>
            <person name="Sonnenschein E."/>
            <person name="Gram L."/>
        </authorList>
    </citation>
    <scope>NUCLEOTIDE SEQUENCE [LARGE SCALE GENOMIC DNA]</scope>
    <source>
        <strain evidence="5 6">F1926</strain>
    </source>
</reference>
<dbReference type="InterPro" id="IPR003593">
    <property type="entry name" value="AAA+_ATPase"/>
</dbReference>
<evidence type="ECO:0000256" key="1">
    <source>
        <dbReference type="ARBA" id="ARBA00022448"/>
    </source>
</evidence>
<proteinExistence type="predicted"/>
<dbReference type="RefSeq" id="WP_046002346.1">
    <property type="nucleotide sequence ID" value="NZ_CP015230.1"/>
</dbReference>
<sequence length="357" mass="38465">MTELVLCDVSRRYGAALAIDSLNLTVSEGEFLTFLGPSGCGKSTTLASIAGLDQPTGGRITFGDRVLVDADTGAYLPPEARGFGVVFQSYALWPHMTVENNVAMSLKLRKVPSAERKKRVAEALELVELGGLAKRYPGELSGGQQQRVALARAIVFRPPLLLLDEPLSNLDAQLRQQARVWLKDIQRELGLTTIYVTHDQDEALAMSDRIVVMRGGKVIQLGTPKDIYRDPQHPFAASFIGNANLLEVSGGAVAEPGACTVTLADGQPIHGRAPVGGLVSGKQLLAVRPHLIRHEACAAASEITVEFGAESYLGDHFEQDVHVAGITLRLSVEEPQPRGTGRIWIRQQDAVVFCADS</sequence>
<dbReference type="SMART" id="SM00382">
    <property type="entry name" value="AAA"/>
    <property type="match status" value="1"/>
</dbReference>